<dbReference type="Gene3D" id="3.30.710.10">
    <property type="entry name" value="Potassium Channel Kv1.1, Chain A"/>
    <property type="match status" value="1"/>
</dbReference>
<dbReference type="SUPFAM" id="SSF54695">
    <property type="entry name" value="POZ domain"/>
    <property type="match status" value="1"/>
</dbReference>
<dbReference type="STRING" id="576137.A0A1L7X1C8"/>
<keyword evidence="3" id="KW-1185">Reference proteome</keyword>
<dbReference type="InterPro" id="IPR011333">
    <property type="entry name" value="SKP1/BTB/POZ_sf"/>
</dbReference>
<proteinExistence type="predicted"/>
<evidence type="ECO:0000313" key="2">
    <source>
        <dbReference type="EMBL" id="CZR58822.1"/>
    </source>
</evidence>
<sequence>MSTAGPKKRLLDAPYEDFINDLLPLYTDPYVRIRIGSASREYKLSKAVLCRQSVYFAATFEGGFQEGEEHSTTLTEIDGVVSTRSFELLVQWLYIGRVIFGELAPAEAITATIEFVRIADICQVTEMESLMAECIKAIIIANPGPNTTTRPGPSESNNTYCLTSEHITSAADLPDGHLVRRILAAAAVEGYLLYENHKFLKEMEEVHSFSVDLLKAVKATLETLSTSYSGRSVFFKDPLRGVTVLLREC</sequence>
<protein>
    <recommendedName>
        <fullName evidence="1">BTB domain-containing protein</fullName>
    </recommendedName>
</protein>
<dbReference type="PROSITE" id="PS50097">
    <property type="entry name" value="BTB"/>
    <property type="match status" value="1"/>
</dbReference>
<dbReference type="Proteomes" id="UP000184330">
    <property type="component" value="Unassembled WGS sequence"/>
</dbReference>
<dbReference type="PANTHER" id="PTHR47843:SF2">
    <property type="entry name" value="BTB DOMAIN-CONTAINING PROTEIN"/>
    <property type="match status" value="1"/>
</dbReference>
<reference evidence="2 3" key="1">
    <citation type="submission" date="2016-03" db="EMBL/GenBank/DDBJ databases">
        <authorList>
            <person name="Ploux O."/>
        </authorList>
    </citation>
    <scope>NUCLEOTIDE SEQUENCE [LARGE SCALE GENOMIC DNA]</scope>
    <source>
        <strain evidence="2 3">UAMH 11012</strain>
    </source>
</reference>
<dbReference type="EMBL" id="FJOG01000012">
    <property type="protein sequence ID" value="CZR58822.1"/>
    <property type="molecule type" value="Genomic_DNA"/>
</dbReference>
<dbReference type="InterPro" id="IPR000210">
    <property type="entry name" value="BTB/POZ_dom"/>
</dbReference>
<dbReference type="OrthoDB" id="194443at2759"/>
<organism evidence="2 3">
    <name type="scientific">Phialocephala subalpina</name>
    <dbReference type="NCBI Taxonomy" id="576137"/>
    <lineage>
        <taxon>Eukaryota</taxon>
        <taxon>Fungi</taxon>
        <taxon>Dikarya</taxon>
        <taxon>Ascomycota</taxon>
        <taxon>Pezizomycotina</taxon>
        <taxon>Leotiomycetes</taxon>
        <taxon>Helotiales</taxon>
        <taxon>Mollisiaceae</taxon>
        <taxon>Phialocephala</taxon>
        <taxon>Phialocephala fortinii species complex</taxon>
    </lineage>
</organism>
<feature type="domain" description="BTB" evidence="1">
    <location>
        <begin position="27"/>
        <end position="102"/>
    </location>
</feature>
<accession>A0A1L7X1C8</accession>
<gene>
    <name evidence="2" type="ORF">PAC_08714</name>
</gene>
<evidence type="ECO:0000259" key="1">
    <source>
        <dbReference type="PROSITE" id="PS50097"/>
    </source>
</evidence>
<dbReference type="AlphaFoldDB" id="A0A1L7X1C8"/>
<evidence type="ECO:0000313" key="3">
    <source>
        <dbReference type="Proteomes" id="UP000184330"/>
    </source>
</evidence>
<name>A0A1L7X1C8_9HELO</name>
<dbReference type="Pfam" id="PF00651">
    <property type="entry name" value="BTB"/>
    <property type="match status" value="1"/>
</dbReference>
<dbReference type="PANTHER" id="PTHR47843">
    <property type="entry name" value="BTB DOMAIN-CONTAINING PROTEIN-RELATED"/>
    <property type="match status" value="1"/>
</dbReference>